<dbReference type="EMBL" id="JACXST010000002">
    <property type="protein sequence ID" value="MBD9362260.1"/>
    <property type="molecule type" value="Genomic_DNA"/>
</dbReference>
<evidence type="ECO:0000313" key="4">
    <source>
        <dbReference type="Proteomes" id="UP000641152"/>
    </source>
</evidence>
<gene>
    <name evidence="3" type="ORF">EBB_17420</name>
</gene>
<evidence type="ECO:0000313" key="3">
    <source>
        <dbReference type="EMBL" id="MBD9362260.1"/>
    </source>
</evidence>
<evidence type="ECO:0000256" key="2">
    <source>
        <dbReference type="SAM" id="MobiDB-lite"/>
    </source>
</evidence>
<feature type="coiled-coil region" evidence="1">
    <location>
        <begin position="72"/>
        <end position="120"/>
    </location>
</feature>
<dbReference type="Proteomes" id="UP000641152">
    <property type="component" value="Unassembled WGS sequence"/>
</dbReference>
<name>A0ABR9DH54_9GAMM</name>
<dbReference type="RefSeq" id="WP_192394960.1">
    <property type="nucleotide sequence ID" value="NZ_CAJHIU010000002.1"/>
</dbReference>
<feature type="region of interest" description="Disordered" evidence="2">
    <location>
        <begin position="127"/>
        <end position="147"/>
    </location>
</feature>
<reference evidence="3 4" key="1">
    <citation type="submission" date="2020-09" db="EMBL/GenBank/DDBJ databases">
        <title>Methylomonas albis sp. nov. and Methylomonas fluvii sp. nov.: Two cold-adapted methanotrophs from the River Elbe and an amended description of Methylovulum psychrotolerans strain Eb1.</title>
        <authorList>
            <person name="Bussmann I.K."/>
            <person name="Klings K.-W."/>
            <person name="Warnstedt J."/>
            <person name="Hoppert M."/>
            <person name="Saborowski A."/>
            <person name="Horn F."/>
            <person name="Liebner S."/>
        </authorList>
    </citation>
    <scope>NUCLEOTIDE SEQUENCE [LARGE SCALE GENOMIC DNA]</scope>
    <source>
        <strain evidence="3 4">EbB</strain>
    </source>
</reference>
<accession>A0ABR9DH54</accession>
<sequence length="178" mass="20695">MNFIFGIILLAMFILALRVIWATALQLLSALKQAFQTFHRYRAQRLARHRLPVIMPSIRHEMDWLTISDSVRQEIHSRNRETNRELERLDVQYQAKQKTIKLYEADIEIAKLERELLKIKPTIASAETEAKPRRRSKKVGDSGLVNDKTTKTAQQVFQLREALKGNANALPINQQARH</sequence>
<keyword evidence="4" id="KW-1185">Reference proteome</keyword>
<evidence type="ECO:0000256" key="1">
    <source>
        <dbReference type="SAM" id="Coils"/>
    </source>
</evidence>
<comment type="caution">
    <text evidence="3">The sequence shown here is derived from an EMBL/GenBank/DDBJ whole genome shotgun (WGS) entry which is preliminary data.</text>
</comment>
<keyword evidence="1" id="KW-0175">Coiled coil</keyword>
<proteinExistence type="predicted"/>
<organism evidence="3 4">
    <name type="scientific">Methylomonas fluvii</name>
    <dbReference type="NCBI Taxonomy" id="1854564"/>
    <lineage>
        <taxon>Bacteria</taxon>
        <taxon>Pseudomonadati</taxon>
        <taxon>Pseudomonadota</taxon>
        <taxon>Gammaproteobacteria</taxon>
        <taxon>Methylococcales</taxon>
        <taxon>Methylococcaceae</taxon>
        <taxon>Methylomonas</taxon>
    </lineage>
</organism>
<protein>
    <submittedName>
        <fullName evidence="3">Uncharacterized protein</fullName>
    </submittedName>
</protein>